<dbReference type="PANTHER" id="PTHR47969:SF9">
    <property type="entry name" value="KINESIN-LIKE PROTEIN"/>
    <property type="match status" value="1"/>
</dbReference>
<dbReference type="Pfam" id="PF00225">
    <property type="entry name" value="Kinesin"/>
    <property type="match status" value="1"/>
</dbReference>
<evidence type="ECO:0000313" key="3">
    <source>
        <dbReference type="EMBL" id="CAK0904714.1"/>
    </source>
</evidence>
<dbReference type="SUPFAM" id="SSF53474">
    <property type="entry name" value="alpha/beta-Hydrolases"/>
    <property type="match status" value="1"/>
</dbReference>
<organism evidence="3 4">
    <name type="scientific">Prorocentrum cordatum</name>
    <dbReference type="NCBI Taxonomy" id="2364126"/>
    <lineage>
        <taxon>Eukaryota</taxon>
        <taxon>Sar</taxon>
        <taxon>Alveolata</taxon>
        <taxon>Dinophyceae</taxon>
        <taxon>Prorocentrales</taxon>
        <taxon>Prorocentraceae</taxon>
        <taxon>Prorocentrum</taxon>
    </lineage>
</organism>
<dbReference type="InterPro" id="IPR001752">
    <property type="entry name" value="Kinesin_motor_dom"/>
</dbReference>
<feature type="binding site" evidence="1">
    <location>
        <begin position="99"/>
        <end position="106"/>
    </location>
    <ligand>
        <name>ATP</name>
        <dbReference type="ChEBI" id="CHEBI:30616"/>
    </ligand>
</feature>
<dbReference type="Gene3D" id="3.40.50.1820">
    <property type="entry name" value="alpha/beta hydrolase"/>
    <property type="match status" value="1"/>
</dbReference>
<sequence length="987" mass="105589">VLCRVRPALPRELGEGGRFVGAVAAQPAQGRVLVSVEDKPTLVDGRLGLEELPDHVRGFQLDAVLDGTASQGEVVQALDLQQGAESVLAGVNCTVLAYGMTGSGKTHTMGTSGGRDGVIPRAADTLFQLSGQADVAASYVQLYGNRITDLLVSEGAPLVLREADGRFQVQGAAHRAVRSTDDVCRLLAEGAARRAVGSTNLNAVSSRSHAVFTLHVLNEDEDHVSEAHWTFADLAGSERVKESGVSGAALAEACSINSSLNALVNVVRALREGSKAVPYRDNRLTMLLREALGGNSATWLLATVSPAQVHGRESANTLAFAVACSSISNAVAANRSKRHAPWREPPKARKERPAPLHLPWASAEFPRGDVRLVAAGLRQVAVTVYGEGRPAVLLHGYPSDASSWRWLVPALLHAGYQAIAVDMPGCGHSPGPELKTHSRFNAEAGGACEVVLGTMDALGLGRATLVGYDWGGGVALSLALGWRSRCERVVAFHPSFNAAPGQELATVCTPLLVVWVKEDQFHPLAAWKKVASGLAAKAYTLEVFSVGVNRGEGSYGTHPVVGGPIQARIARFLGWVDPSAEGVELKRRLERDAQTTGGARVVEQRNVVLAEDMQDAAIARSLTESVSAEAAAVLRLREAAAEGRLADLYAAAPSGLFSALPELSPSRLAADMEVLLWCGLWAALPKGWDAMSRSPRYFPGRRVLVRAPVCARPASDAYMAWDSDGAVLTTHRATISALGEAAEVAVELHGGGSHVMGAARQGLEALNQPHKFKEVREGICCFEDGIRCNYNSPLTKAKMCEAALLLAPLVAQLDFEEDPRVAEELQLECIRRLRSCLGIVSFQRGLDRGRACAMADDAARLAVHGQGHCHTVSSVMCAFLYPWAPVLGLDLCYRGGFSFRGVNPDDSISSDVVVADRPERHQWLEVSLRPSMRRFVVDLWVQDGPMGEGALRWDAEEAYQHRMYPHGQLCLGQTTERAVPTDWAAVP</sequence>
<dbReference type="PANTHER" id="PTHR47969">
    <property type="entry name" value="CHROMOSOME-ASSOCIATED KINESIN KIF4A-RELATED"/>
    <property type="match status" value="1"/>
</dbReference>
<evidence type="ECO:0000313" key="4">
    <source>
        <dbReference type="Proteomes" id="UP001189429"/>
    </source>
</evidence>
<keyword evidence="1" id="KW-0505">Motor protein</keyword>
<dbReference type="Proteomes" id="UP001189429">
    <property type="component" value="Unassembled WGS sequence"/>
</dbReference>
<dbReference type="InterPro" id="IPR027640">
    <property type="entry name" value="Kinesin-like_fam"/>
</dbReference>
<keyword evidence="4" id="KW-1185">Reference proteome</keyword>
<dbReference type="SMART" id="SM00129">
    <property type="entry name" value="KISc"/>
    <property type="match status" value="1"/>
</dbReference>
<comment type="similarity">
    <text evidence="1">Belongs to the TRAFAC class myosin-kinesin ATPase superfamily. Kinesin family.</text>
</comment>
<dbReference type="Pfam" id="PF00561">
    <property type="entry name" value="Abhydrolase_1"/>
    <property type="match status" value="1"/>
</dbReference>
<dbReference type="SUPFAM" id="SSF52540">
    <property type="entry name" value="P-loop containing nucleoside triphosphate hydrolases"/>
    <property type="match status" value="1"/>
</dbReference>
<gene>
    <name evidence="3" type="ORF">PCOR1329_LOCUS80663</name>
</gene>
<feature type="non-terminal residue" evidence="3">
    <location>
        <position position="1"/>
    </location>
</feature>
<protein>
    <recommendedName>
        <fullName evidence="2">Kinesin motor domain-containing protein</fullName>
    </recommendedName>
</protein>
<feature type="domain" description="Kinesin motor" evidence="2">
    <location>
        <begin position="1"/>
        <end position="327"/>
    </location>
</feature>
<proteinExistence type="inferred from homology"/>
<dbReference type="InterPro" id="IPR029058">
    <property type="entry name" value="AB_hydrolase_fold"/>
</dbReference>
<reference evidence="3" key="1">
    <citation type="submission" date="2023-10" db="EMBL/GenBank/DDBJ databases">
        <authorList>
            <person name="Chen Y."/>
            <person name="Shah S."/>
            <person name="Dougan E. K."/>
            <person name="Thang M."/>
            <person name="Chan C."/>
        </authorList>
    </citation>
    <scope>NUCLEOTIDE SEQUENCE [LARGE SCALE GENOMIC DNA]</scope>
</reference>
<evidence type="ECO:0000256" key="1">
    <source>
        <dbReference type="PROSITE-ProRule" id="PRU00283"/>
    </source>
</evidence>
<dbReference type="Gene3D" id="3.40.850.10">
    <property type="entry name" value="Kinesin motor domain"/>
    <property type="match status" value="1"/>
</dbReference>
<dbReference type="PROSITE" id="PS50067">
    <property type="entry name" value="KINESIN_MOTOR_2"/>
    <property type="match status" value="1"/>
</dbReference>
<accession>A0ABN9XXA9</accession>
<dbReference type="InterPro" id="IPR027417">
    <property type="entry name" value="P-loop_NTPase"/>
</dbReference>
<name>A0ABN9XXA9_9DINO</name>
<keyword evidence="1" id="KW-0067">ATP-binding</keyword>
<dbReference type="PRINTS" id="PR00380">
    <property type="entry name" value="KINESINHEAVY"/>
</dbReference>
<keyword evidence="1" id="KW-0547">Nucleotide-binding</keyword>
<dbReference type="InterPro" id="IPR036961">
    <property type="entry name" value="Kinesin_motor_dom_sf"/>
</dbReference>
<dbReference type="EMBL" id="CAUYUJ010021449">
    <property type="protein sequence ID" value="CAK0904714.1"/>
    <property type="molecule type" value="Genomic_DNA"/>
</dbReference>
<evidence type="ECO:0000259" key="2">
    <source>
        <dbReference type="PROSITE" id="PS50067"/>
    </source>
</evidence>
<dbReference type="InterPro" id="IPR000073">
    <property type="entry name" value="AB_hydrolase_1"/>
</dbReference>
<comment type="caution">
    <text evidence="3">The sequence shown here is derived from an EMBL/GenBank/DDBJ whole genome shotgun (WGS) entry which is preliminary data.</text>
</comment>